<dbReference type="Proteomes" id="UP000024533">
    <property type="component" value="Unassembled WGS sequence"/>
</dbReference>
<reference evidence="2 3" key="1">
    <citation type="submission" date="2014-02" db="EMBL/GenBank/DDBJ databases">
        <title>The Genome Sequence of Trichophyton interdigitale MR816.</title>
        <authorList>
            <consortium name="The Broad Institute Genomics Platform"/>
            <person name="Cuomo C.A."/>
            <person name="White T.C."/>
            <person name="Graser Y."/>
            <person name="Martinez-Rossi N."/>
            <person name="Heitman J."/>
            <person name="Young S.K."/>
            <person name="Zeng Q."/>
            <person name="Gargeya S."/>
            <person name="Abouelleil A."/>
            <person name="Alvarado L."/>
            <person name="Chapman S.B."/>
            <person name="Gainer-Dewar J."/>
            <person name="Goldberg J."/>
            <person name="Griggs A."/>
            <person name="Gujja S."/>
            <person name="Hansen M."/>
            <person name="Howarth C."/>
            <person name="Imamovic A."/>
            <person name="Larimer J."/>
            <person name="Martinez D."/>
            <person name="Murphy C."/>
            <person name="Pearson M.D."/>
            <person name="Persinoti G."/>
            <person name="Poon T."/>
            <person name="Priest M."/>
            <person name="Roberts A.D."/>
            <person name="Saif S."/>
            <person name="Shea T.D."/>
            <person name="Sykes S.N."/>
            <person name="Wortman J."/>
            <person name="Nusbaum C."/>
            <person name="Birren B."/>
        </authorList>
    </citation>
    <scope>NUCLEOTIDE SEQUENCE [LARGE SCALE GENOMIC DNA]</scope>
    <source>
        <strain evidence="2 3">MR816</strain>
    </source>
</reference>
<organism evidence="2 3">
    <name type="scientific">Trichophyton interdigitale (strain MR816)</name>
    <dbReference type="NCBI Taxonomy" id="1215338"/>
    <lineage>
        <taxon>Eukaryota</taxon>
        <taxon>Fungi</taxon>
        <taxon>Dikarya</taxon>
        <taxon>Ascomycota</taxon>
        <taxon>Pezizomycotina</taxon>
        <taxon>Eurotiomycetes</taxon>
        <taxon>Eurotiomycetidae</taxon>
        <taxon>Onygenales</taxon>
        <taxon>Arthrodermataceae</taxon>
        <taxon>Trichophyton</taxon>
    </lineage>
</organism>
<comment type="caution">
    <text evidence="2">The sequence shown here is derived from an EMBL/GenBank/DDBJ whole genome shotgun (WGS) entry which is preliminary data.</text>
</comment>
<dbReference type="AlphaFoldDB" id="A0A059JEK3"/>
<feature type="region of interest" description="Disordered" evidence="1">
    <location>
        <begin position="1"/>
        <end position="25"/>
    </location>
</feature>
<feature type="compositionally biased region" description="Acidic residues" evidence="1">
    <location>
        <begin position="10"/>
        <end position="25"/>
    </location>
</feature>
<proteinExistence type="predicted"/>
<gene>
    <name evidence="2" type="ORF">H109_02253</name>
</gene>
<accession>A0A059JEK3</accession>
<sequence length="176" mass="18267">MSKSKSMTGDEVDDDIEVDGGGDDGVDVDIDIEVAVDVDVGVGADSDDGECDGLKASRAVLAPTLESVKENWGRLDDDALMGTSWLDLTDMVAGACCAPFRLGSLIPTPAPSADKKGCRQNNRGEGRQTDLHYATPAATTTAAPLFIITLAGCWLIAKTARNHATTCGLAPVLSSI</sequence>
<evidence type="ECO:0000256" key="1">
    <source>
        <dbReference type="SAM" id="MobiDB-lite"/>
    </source>
</evidence>
<feature type="region of interest" description="Disordered" evidence="1">
    <location>
        <begin position="111"/>
        <end position="130"/>
    </location>
</feature>
<evidence type="ECO:0000313" key="2">
    <source>
        <dbReference type="EMBL" id="KDB25917.1"/>
    </source>
</evidence>
<dbReference type="HOGENOM" id="CLU_116418_0_0_1"/>
<keyword evidence="3" id="KW-1185">Reference proteome</keyword>
<name>A0A059JEK3_TRIIM</name>
<feature type="compositionally biased region" description="Basic and acidic residues" evidence="1">
    <location>
        <begin position="113"/>
        <end position="130"/>
    </location>
</feature>
<dbReference type="EMBL" id="AOKY01000167">
    <property type="protein sequence ID" value="KDB25917.1"/>
    <property type="molecule type" value="Genomic_DNA"/>
</dbReference>
<evidence type="ECO:0000313" key="3">
    <source>
        <dbReference type="Proteomes" id="UP000024533"/>
    </source>
</evidence>
<protein>
    <submittedName>
        <fullName evidence="2">Uncharacterized protein</fullName>
    </submittedName>
</protein>